<dbReference type="SUPFAM" id="SSF53335">
    <property type="entry name" value="S-adenosyl-L-methionine-dependent methyltransferases"/>
    <property type="match status" value="1"/>
</dbReference>
<name>A0AAJ6DDA6_9MICC</name>
<dbReference type="InterPro" id="IPR045851">
    <property type="entry name" value="AMP-bd_C_sf"/>
</dbReference>
<dbReference type="InterPro" id="IPR013217">
    <property type="entry name" value="Methyltransf_12"/>
</dbReference>
<dbReference type="PROSITE" id="PS00012">
    <property type="entry name" value="PHOSPHOPANTETHEINE"/>
    <property type="match status" value="1"/>
</dbReference>
<dbReference type="EMBL" id="CP122566">
    <property type="protein sequence ID" value="WGH94530.1"/>
    <property type="molecule type" value="Genomic_DNA"/>
</dbReference>
<dbReference type="InterPro" id="IPR029058">
    <property type="entry name" value="AB_hydrolase_fold"/>
</dbReference>
<proteinExistence type="predicted"/>
<evidence type="ECO:0000313" key="7">
    <source>
        <dbReference type="Proteomes" id="UP001224674"/>
    </source>
</evidence>
<dbReference type="Proteomes" id="UP001224674">
    <property type="component" value="Chromosome"/>
</dbReference>
<dbReference type="InterPro" id="IPR001031">
    <property type="entry name" value="Thioesterase"/>
</dbReference>
<keyword evidence="6" id="KW-0489">Methyltransferase</keyword>
<organism evidence="6 7">
    <name type="scientific">Auritidibacter ignavus</name>
    <dbReference type="NCBI Taxonomy" id="678932"/>
    <lineage>
        <taxon>Bacteria</taxon>
        <taxon>Bacillati</taxon>
        <taxon>Actinomycetota</taxon>
        <taxon>Actinomycetes</taxon>
        <taxon>Micrococcales</taxon>
        <taxon>Micrococcaceae</taxon>
        <taxon>Auritidibacter</taxon>
    </lineage>
</organism>
<dbReference type="Gene3D" id="1.10.1200.10">
    <property type="entry name" value="ACP-like"/>
    <property type="match status" value="1"/>
</dbReference>
<dbReference type="SUPFAM" id="SSF53474">
    <property type="entry name" value="alpha/beta-Hydrolases"/>
    <property type="match status" value="1"/>
</dbReference>
<protein>
    <submittedName>
        <fullName evidence="6">Methyltransferase</fullName>
    </submittedName>
</protein>
<dbReference type="Pfam" id="PF08242">
    <property type="entry name" value="Methyltransf_12"/>
    <property type="match status" value="1"/>
</dbReference>
<dbReference type="SUPFAM" id="SSF56801">
    <property type="entry name" value="Acetyl-CoA synthetase-like"/>
    <property type="match status" value="1"/>
</dbReference>
<feature type="domain" description="Methyltransferase type 12" evidence="5">
    <location>
        <begin position="28"/>
        <end position="127"/>
    </location>
</feature>
<gene>
    <name evidence="6" type="ORF">QDX21_09465</name>
</gene>
<dbReference type="InterPro" id="IPR036736">
    <property type="entry name" value="ACP-like_sf"/>
</dbReference>
<dbReference type="CDD" id="cd02440">
    <property type="entry name" value="AdoMet_MTases"/>
    <property type="match status" value="1"/>
</dbReference>
<accession>A0AAJ6DDA6</accession>
<evidence type="ECO:0000313" key="6">
    <source>
        <dbReference type="EMBL" id="WGH94530.1"/>
    </source>
</evidence>
<keyword evidence="1" id="KW-0596">Phosphopantetheine</keyword>
<dbReference type="PANTHER" id="PTHR44394:SF1">
    <property type="entry name" value="BETA-ALANINE-ACTIVATING ENZYME"/>
    <property type="match status" value="1"/>
</dbReference>
<dbReference type="InterPro" id="IPR006162">
    <property type="entry name" value="Ppantetheine_attach_site"/>
</dbReference>
<dbReference type="InterPro" id="IPR052091">
    <property type="entry name" value="Beta-ala_Activ/Resist"/>
</dbReference>
<evidence type="ECO:0000259" key="3">
    <source>
        <dbReference type="Pfam" id="PF00550"/>
    </source>
</evidence>
<dbReference type="PANTHER" id="PTHR44394">
    <property type="entry name" value="BETA-ALANINE-ACTIVATING ENZYME"/>
    <property type="match status" value="1"/>
</dbReference>
<evidence type="ECO:0000259" key="4">
    <source>
        <dbReference type="Pfam" id="PF00975"/>
    </source>
</evidence>
<sequence length="677" mass="73335">MRWGNAAVTSLVSRIVARHDRSAPLRVLEIGAGTGSTTRHIAAGLRDVDFRYDFTDRSEYFLPAARTRWGDDPRWSFDVLDIDDDPTAQGYDQNGYDIVCAFGVLENARDIPEALRRMTRLARDEGAILLSEPVDHQWWVYVSQIFLMTQPAPGSRQNHGLFPPAQWWAAQLRGAAGGPVAMLPEVDHALAAEKFAFFATSLSAAESSPRRESVARFLADRLPAVMVPHELEYTAELPLTRNGKVDKGALSAIAAQRTATGRRTPIDAVAAAAPHVAHEDPMSGSLARLWAEQLGLDSAPSADENPFDIGANSITAAAVAGRLRDEFNELSHTSFETVLRTLLTATSIRSSIQELTRLSQPAPVPAEGPSARAAAVLEPMCRRAGKSRRTTLVFTDALTDTISATRLAAAMPDGAGTVLGVTVPDDDWFLGQPAETIADTIANLVVTQLDGLGSEEYALIGYSFGALVAIETARRLIEDGKTLLPLGLIDPHIIPALDDDRVSEIMYLTSRGARMRAITGDETTPLTLDDVLRTIAGQANPESQQLVESLLQQLTSLDEPARWHRYAEALGELSAGTPPDLLHQGWLRYRHTMRAATVQPDPLVSDAVIVQPLNTHGFLPDAHAEARRAWEETFIGQIETKQVPGDHFTVLSAEHASATTAALLEGLDDLGATPPPR</sequence>
<evidence type="ECO:0000256" key="1">
    <source>
        <dbReference type="ARBA" id="ARBA00022450"/>
    </source>
</evidence>
<keyword evidence="6" id="KW-0808">Transferase</keyword>
<dbReference type="Gene3D" id="3.40.50.150">
    <property type="entry name" value="Vaccinia Virus protein VP39"/>
    <property type="match status" value="1"/>
</dbReference>
<dbReference type="RefSeq" id="WP_279675459.1">
    <property type="nucleotide sequence ID" value="NZ_CP122566.1"/>
</dbReference>
<dbReference type="GO" id="GO:0032259">
    <property type="term" value="P:methylation"/>
    <property type="evidence" value="ECO:0007669"/>
    <property type="project" value="UniProtKB-KW"/>
</dbReference>
<dbReference type="GO" id="GO:0008168">
    <property type="term" value="F:methyltransferase activity"/>
    <property type="evidence" value="ECO:0007669"/>
    <property type="project" value="UniProtKB-KW"/>
</dbReference>
<dbReference type="SUPFAM" id="SSF47336">
    <property type="entry name" value="ACP-like"/>
    <property type="match status" value="1"/>
</dbReference>
<dbReference type="InterPro" id="IPR029063">
    <property type="entry name" value="SAM-dependent_MTases_sf"/>
</dbReference>
<dbReference type="Gene3D" id="3.30.300.30">
    <property type="match status" value="1"/>
</dbReference>
<evidence type="ECO:0000259" key="5">
    <source>
        <dbReference type="Pfam" id="PF08242"/>
    </source>
</evidence>
<keyword evidence="2" id="KW-0597">Phosphoprotein</keyword>
<keyword evidence="7" id="KW-1185">Reference proteome</keyword>
<feature type="domain" description="Carrier" evidence="3">
    <location>
        <begin position="286"/>
        <end position="330"/>
    </location>
</feature>
<feature type="domain" description="Thioesterase" evidence="4">
    <location>
        <begin position="406"/>
        <end position="657"/>
    </location>
</feature>
<dbReference type="AlphaFoldDB" id="A0AAJ6DDA6"/>
<dbReference type="GO" id="GO:0043041">
    <property type="term" value="P:amino acid activation for nonribosomal peptide biosynthetic process"/>
    <property type="evidence" value="ECO:0007669"/>
    <property type="project" value="TreeGrafter"/>
</dbReference>
<reference evidence="6 7" key="1">
    <citation type="submission" date="2023-03" db="EMBL/GenBank/DDBJ databases">
        <title>Complete genome sequences of several Auritidibacter ignavus strains isolated from ear infections.</title>
        <authorList>
            <person name="Baehr T."/>
            <person name="Baumhoegger A.M."/>
        </authorList>
    </citation>
    <scope>NUCLEOTIDE SEQUENCE [LARGE SCALE GENOMIC DNA]</scope>
    <source>
        <strain evidence="6 7">BABAE-6</strain>
    </source>
</reference>
<evidence type="ECO:0000256" key="2">
    <source>
        <dbReference type="ARBA" id="ARBA00022553"/>
    </source>
</evidence>
<dbReference type="InterPro" id="IPR009081">
    <property type="entry name" value="PP-bd_ACP"/>
</dbReference>
<dbReference type="Gene3D" id="3.40.50.1820">
    <property type="entry name" value="alpha/beta hydrolase"/>
    <property type="match status" value="1"/>
</dbReference>
<dbReference type="Pfam" id="PF00975">
    <property type="entry name" value="Thioesterase"/>
    <property type="match status" value="1"/>
</dbReference>
<dbReference type="Pfam" id="PF00550">
    <property type="entry name" value="PP-binding"/>
    <property type="match status" value="1"/>
</dbReference>